<dbReference type="GO" id="GO:0015833">
    <property type="term" value="P:peptide transport"/>
    <property type="evidence" value="ECO:0007669"/>
    <property type="project" value="InterPro"/>
</dbReference>
<dbReference type="PANTHER" id="PTHR43297:SF14">
    <property type="entry name" value="ATPASE AAA-TYPE CORE DOMAIN-CONTAINING PROTEIN"/>
    <property type="match status" value="1"/>
</dbReference>
<dbReference type="Pfam" id="PF00005">
    <property type="entry name" value="ABC_tran"/>
    <property type="match status" value="1"/>
</dbReference>
<dbReference type="PROSITE" id="PS50893">
    <property type="entry name" value="ABC_TRANSPORTER_2"/>
    <property type="match status" value="1"/>
</dbReference>
<keyword evidence="4" id="KW-1003">Cell membrane</keyword>
<keyword evidence="7 11" id="KW-0067">ATP-binding</keyword>
<keyword evidence="9" id="KW-0472">Membrane</keyword>
<dbReference type="Gene3D" id="3.40.50.300">
    <property type="entry name" value="P-loop containing nucleotide triphosphate hydrolases"/>
    <property type="match status" value="1"/>
</dbReference>
<dbReference type="GO" id="GO:0016887">
    <property type="term" value="F:ATP hydrolysis activity"/>
    <property type="evidence" value="ECO:0007669"/>
    <property type="project" value="InterPro"/>
</dbReference>
<reference evidence="11 12" key="1">
    <citation type="journal article" date="2021" name="Microbiol. Resour. Announc.">
        <title>Complete Genome Sequences of Three Human Oral Treponema parvum Isolates.</title>
        <authorList>
            <person name="Zeng H."/>
            <person name="Watt R.M."/>
        </authorList>
    </citation>
    <scope>NUCLEOTIDE SEQUENCE [LARGE SCALE GENOMIC DNA]</scope>
    <source>
        <strain evidence="11 12">ATCC 700770</strain>
    </source>
</reference>
<evidence type="ECO:0000256" key="6">
    <source>
        <dbReference type="ARBA" id="ARBA00022741"/>
    </source>
</evidence>
<evidence type="ECO:0000313" key="12">
    <source>
        <dbReference type="Proteomes" id="UP000671908"/>
    </source>
</evidence>
<dbReference type="GO" id="GO:0005886">
    <property type="term" value="C:plasma membrane"/>
    <property type="evidence" value="ECO:0007669"/>
    <property type="project" value="UniProtKB-SubCell"/>
</dbReference>
<dbReference type="SUPFAM" id="SSF52540">
    <property type="entry name" value="P-loop containing nucleoside triphosphate hydrolases"/>
    <property type="match status" value="1"/>
</dbReference>
<keyword evidence="5" id="KW-0997">Cell inner membrane</keyword>
<dbReference type="FunFam" id="3.40.50.300:FF:000016">
    <property type="entry name" value="Oligopeptide ABC transporter ATP-binding component"/>
    <property type="match status" value="1"/>
</dbReference>
<evidence type="ECO:0000256" key="3">
    <source>
        <dbReference type="ARBA" id="ARBA00022448"/>
    </source>
</evidence>
<evidence type="ECO:0000256" key="9">
    <source>
        <dbReference type="ARBA" id="ARBA00023136"/>
    </source>
</evidence>
<keyword evidence="6" id="KW-0547">Nucleotide-binding</keyword>
<accession>A0A975F4K2</accession>
<evidence type="ECO:0000256" key="2">
    <source>
        <dbReference type="ARBA" id="ARBA00005417"/>
    </source>
</evidence>
<dbReference type="InterPro" id="IPR027417">
    <property type="entry name" value="P-loop_NTPase"/>
</dbReference>
<organism evidence="11 12">
    <name type="scientific">Treponema parvum</name>
    <dbReference type="NCBI Taxonomy" id="138851"/>
    <lineage>
        <taxon>Bacteria</taxon>
        <taxon>Pseudomonadati</taxon>
        <taxon>Spirochaetota</taxon>
        <taxon>Spirochaetia</taxon>
        <taxon>Spirochaetales</taxon>
        <taxon>Treponemataceae</taxon>
        <taxon>Treponema</taxon>
    </lineage>
</organism>
<dbReference type="InterPro" id="IPR013563">
    <property type="entry name" value="Oligopep_ABC_C"/>
</dbReference>
<name>A0A975F4K2_9SPIR</name>
<evidence type="ECO:0000256" key="4">
    <source>
        <dbReference type="ARBA" id="ARBA00022475"/>
    </source>
</evidence>
<dbReference type="RefSeq" id="WP_210120587.1">
    <property type="nucleotide sequence ID" value="NZ_CP054142.1"/>
</dbReference>
<dbReference type="GO" id="GO:0005524">
    <property type="term" value="F:ATP binding"/>
    <property type="evidence" value="ECO:0007669"/>
    <property type="project" value="UniProtKB-KW"/>
</dbReference>
<protein>
    <submittedName>
        <fullName evidence="11">ABC transporter ATP-binding protein</fullName>
    </submittedName>
</protein>
<sequence length="336" mass="37037">MSFEKILDVKDFSLSFMMRGRKAYAVKNISLEVFKGEIAALVGESGCGKTVTALSCMGLQPEDAVISGKIELAGRDVLSFSRKQWNSFRGKNVSMIFQEPMTSLNPLVKVGRQIAEAGIVHGFDKASAKKKALQLMEEVNLSGAKNMYDDYPFMLSGGQRQRIMIASALMNEPELLIADEPTSALDATTQLQIMKALCKINEEFKTSILFISHDIALVKKFCTRVYIMYAGSILECGGTKDVLENPVHPYTKALLKALPSAEKRNTELSLIQGCVPPIDFRPEDYSYLYERWPSAKYVCYRRGSVAAGACTSKSGTGAGMGVHKAYCHLHNVLEDV</sequence>
<evidence type="ECO:0000256" key="5">
    <source>
        <dbReference type="ARBA" id="ARBA00022519"/>
    </source>
</evidence>
<dbReference type="Proteomes" id="UP000671908">
    <property type="component" value="Chromosome"/>
</dbReference>
<gene>
    <name evidence="11" type="ORF">HRQ91_05285</name>
</gene>
<dbReference type="InterPro" id="IPR003593">
    <property type="entry name" value="AAA+_ATPase"/>
</dbReference>
<keyword evidence="12" id="KW-1185">Reference proteome</keyword>
<evidence type="ECO:0000256" key="1">
    <source>
        <dbReference type="ARBA" id="ARBA00004417"/>
    </source>
</evidence>
<dbReference type="EMBL" id="CP054142">
    <property type="protein sequence ID" value="QTQ13914.1"/>
    <property type="molecule type" value="Genomic_DNA"/>
</dbReference>
<keyword evidence="8" id="KW-1278">Translocase</keyword>
<feature type="domain" description="ABC transporter" evidence="10">
    <location>
        <begin position="7"/>
        <end position="255"/>
    </location>
</feature>
<dbReference type="InterPro" id="IPR017871">
    <property type="entry name" value="ABC_transporter-like_CS"/>
</dbReference>
<dbReference type="NCBIfam" id="TIGR01727">
    <property type="entry name" value="oligo_HPY"/>
    <property type="match status" value="1"/>
</dbReference>
<dbReference type="PROSITE" id="PS00211">
    <property type="entry name" value="ABC_TRANSPORTER_1"/>
    <property type="match status" value="1"/>
</dbReference>
<dbReference type="PANTHER" id="PTHR43297">
    <property type="entry name" value="OLIGOPEPTIDE TRANSPORT ATP-BINDING PROTEIN APPD"/>
    <property type="match status" value="1"/>
</dbReference>
<dbReference type="InterPro" id="IPR050388">
    <property type="entry name" value="ABC_Ni/Peptide_Import"/>
</dbReference>
<dbReference type="InterPro" id="IPR003439">
    <property type="entry name" value="ABC_transporter-like_ATP-bd"/>
</dbReference>
<dbReference type="CDD" id="cd03257">
    <property type="entry name" value="ABC_NikE_OppD_transporters"/>
    <property type="match status" value="1"/>
</dbReference>
<dbReference type="KEGG" id="tpav:HRQ91_05285"/>
<evidence type="ECO:0000313" key="11">
    <source>
        <dbReference type="EMBL" id="QTQ13914.1"/>
    </source>
</evidence>
<comment type="similarity">
    <text evidence="2">Belongs to the ABC transporter superfamily.</text>
</comment>
<keyword evidence="3" id="KW-0813">Transport</keyword>
<evidence type="ECO:0000256" key="7">
    <source>
        <dbReference type="ARBA" id="ARBA00022840"/>
    </source>
</evidence>
<comment type="subcellular location">
    <subcellularLocation>
        <location evidence="1">Cell inner membrane</location>
        <topology evidence="1">Peripheral membrane protein</topology>
    </subcellularLocation>
</comment>
<dbReference type="AlphaFoldDB" id="A0A975F4K2"/>
<evidence type="ECO:0000256" key="8">
    <source>
        <dbReference type="ARBA" id="ARBA00022967"/>
    </source>
</evidence>
<dbReference type="Pfam" id="PF08352">
    <property type="entry name" value="oligo_HPY"/>
    <property type="match status" value="1"/>
</dbReference>
<dbReference type="SMART" id="SM00382">
    <property type="entry name" value="AAA"/>
    <property type="match status" value="1"/>
</dbReference>
<proteinExistence type="inferred from homology"/>
<evidence type="ECO:0000259" key="10">
    <source>
        <dbReference type="PROSITE" id="PS50893"/>
    </source>
</evidence>